<dbReference type="EMBL" id="FMIK01000040">
    <property type="protein sequence ID" value="SCL98844.1"/>
    <property type="molecule type" value="Genomic_DNA"/>
</dbReference>
<sequence length="256" mass="29566">MMMQISKEGEKFLTDTKVYLLTKGIKEEDIDIFLEDAELHLVEGEKKGKTVKDIFGDSPKEYADELAKEMEVDKVGNMKTIFSMIIGIGGYWLLTNILFHHSNHQFTLTDVQVIGYPIVLLITIIGTIIAFRMSSFQSKIKEFSMIYIIILTPILLLVLLMFLNKWYGTPVLQLSIIQSYILAAIIFLLLIIGEVYVLGWIGIFVILVPFSIMFIFKQLEEQSVYWGILEIPLLYISLYVLMRLHIKLEEKKKNNK</sequence>
<dbReference type="PANTHER" id="PTHR41307">
    <property type="entry name" value="MEMBRANE PROTEIN-RELATED"/>
    <property type="match status" value="1"/>
</dbReference>
<accession>A0AAX2CJV8</accession>
<dbReference type="SUPFAM" id="SSF158560">
    <property type="entry name" value="BH3980-like"/>
    <property type="match status" value="1"/>
</dbReference>
<feature type="transmembrane region" description="Helical" evidence="1">
    <location>
        <begin position="170"/>
        <end position="190"/>
    </location>
</feature>
<dbReference type="InterPro" id="IPR012963">
    <property type="entry name" value="HAAS_TM"/>
</dbReference>
<evidence type="ECO:0000259" key="2">
    <source>
        <dbReference type="Pfam" id="PF08006"/>
    </source>
</evidence>
<comment type="caution">
    <text evidence="3">The sequence shown here is derived from an EMBL/GenBank/DDBJ whole genome shotgun (WGS) entry which is preliminary data.</text>
</comment>
<reference evidence="3 4" key="1">
    <citation type="submission" date="2016-08" db="EMBL/GenBank/DDBJ databases">
        <authorList>
            <person name="Loux V."/>
            <person name="Rue O."/>
        </authorList>
    </citation>
    <scope>NUCLEOTIDE SEQUENCE [LARGE SCALE GENOMIC DNA]</scope>
    <source>
        <strain evidence="3 4">AFSSA_08CEB44bac</strain>
    </source>
</reference>
<dbReference type="Proteomes" id="UP000242164">
    <property type="component" value="Unassembled WGS sequence"/>
</dbReference>
<evidence type="ECO:0000313" key="3">
    <source>
        <dbReference type="EMBL" id="SCL98844.1"/>
    </source>
</evidence>
<feature type="transmembrane region" description="Helical" evidence="1">
    <location>
        <begin position="143"/>
        <end position="164"/>
    </location>
</feature>
<feature type="transmembrane region" description="Helical" evidence="1">
    <location>
        <begin position="111"/>
        <end position="131"/>
    </location>
</feature>
<dbReference type="Pfam" id="PF08006">
    <property type="entry name" value="HAAS_TM"/>
    <property type="match status" value="1"/>
</dbReference>
<evidence type="ECO:0000256" key="1">
    <source>
        <dbReference type="SAM" id="Phobius"/>
    </source>
</evidence>
<dbReference type="AlphaFoldDB" id="A0AAX2CJV8"/>
<keyword evidence="1" id="KW-0472">Membrane</keyword>
<feature type="domain" description="HAAS transmembrane region" evidence="2">
    <location>
        <begin position="91"/>
        <end position="208"/>
    </location>
</feature>
<evidence type="ECO:0000313" key="4">
    <source>
        <dbReference type="Proteomes" id="UP000242164"/>
    </source>
</evidence>
<dbReference type="PANTHER" id="PTHR41307:SF1">
    <property type="entry name" value="MEMBRANE PROTEIN"/>
    <property type="match status" value="1"/>
</dbReference>
<dbReference type="NCBIfam" id="NF005808">
    <property type="entry name" value="PRK07668.1"/>
    <property type="match status" value="1"/>
</dbReference>
<keyword evidence="1" id="KW-0812">Transmembrane</keyword>
<keyword evidence="1" id="KW-1133">Transmembrane helix</keyword>
<protein>
    <submittedName>
        <fullName evidence="3">NADH dehydrogenase subunit N</fullName>
    </submittedName>
</protein>
<proteinExistence type="predicted"/>
<name>A0AAX2CJV8_9BACI</name>
<feature type="transmembrane region" description="Helical" evidence="1">
    <location>
        <begin position="197"/>
        <end position="217"/>
    </location>
</feature>
<gene>
    <name evidence="3" type="ORF">BCB44BAC_03074</name>
</gene>
<feature type="transmembrane region" description="Helical" evidence="1">
    <location>
        <begin position="223"/>
        <end position="242"/>
    </location>
</feature>
<feature type="transmembrane region" description="Helical" evidence="1">
    <location>
        <begin position="80"/>
        <end position="99"/>
    </location>
</feature>
<organism evidence="3 4">
    <name type="scientific">Bacillus cytotoxicus</name>
    <dbReference type="NCBI Taxonomy" id="580165"/>
    <lineage>
        <taxon>Bacteria</taxon>
        <taxon>Bacillati</taxon>
        <taxon>Bacillota</taxon>
        <taxon>Bacilli</taxon>
        <taxon>Bacillales</taxon>
        <taxon>Bacillaceae</taxon>
        <taxon>Bacillus</taxon>
        <taxon>Bacillus cereus group</taxon>
    </lineage>
</organism>